<name>A0A9Q3DIS1_9BASI</name>
<accession>A0A9Q3DIS1</accession>
<dbReference type="EMBL" id="AVOT02017659">
    <property type="protein sequence ID" value="MBW0503954.1"/>
    <property type="molecule type" value="Genomic_DNA"/>
</dbReference>
<dbReference type="Proteomes" id="UP000765509">
    <property type="component" value="Unassembled WGS sequence"/>
</dbReference>
<sequence>MKPQPEGHALENSWHQEEYKPYAVLVNKAISPSQHQDEDNMSYAEKEALKQIPEASSWPEFSGTGEYNHMELIDYVCGLFIYVPSIPDYWMKGRVNTAFKEHSSIW</sequence>
<protein>
    <submittedName>
        <fullName evidence="1">Uncharacterized protein</fullName>
    </submittedName>
</protein>
<comment type="caution">
    <text evidence="1">The sequence shown here is derived from an EMBL/GenBank/DDBJ whole genome shotgun (WGS) entry which is preliminary data.</text>
</comment>
<evidence type="ECO:0000313" key="2">
    <source>
        <dbReference type="Proteomes" id="UP000765509"/>
    </source>
</evidence>
<dbReference type="AlphaFoldDB" id="A0A9Q3DIS1"/>
<organism evidence="1 2">
    <name type="scientific">Austropuccinia psidii MF-1</name>
    <dbReference type="NCBI Taxonomy" id="1389203"/>
    <lineage>
        <taxon>Eukaryota</taxon>
        <taxon>Fungi</taxon>
        <taxon>Dikarya</taxon>
        <taxon>Basidiomycota</taxon>
        <taxon>Pucciniomycotina</taxon>
        <taxon>Pucciniomycetes</taxon>
        <taxon>Pucciniales</taxon>
        <taxon>Sphaerophragmiaceae</taxon>
        <taxon>Austropuccinia</taxon>
    </lineage>
</organism>
<gene>
    <name evidence="1" type="ORF">O181_043669</name>
</gene>
<proteinExistence type="predicted"/>
<keyword evidence="2" id="KW-1185">Reference proteome</keyword>
<reference evidence="1" key="1">
    <citation type="submission" date="2021-03" db="EMBL/GenBank/DDBJ databases">
        <title>Draft genome sequence of rust myrtle Austropuccinia psidii MF-1, a brazilian biotype.</title>
        <authorList>
            <person name="Quecine M.C."/>
            <person name="Pachon D.M.R."/>
            <person name="Bonatelli M.L."/>
            <person name="Correr F.H."/>
            <person name="Franceschini L.M."/>
            <person name="Leite T.F."/>
            <person name="Margarido G.R.A."/>
            <person name="Almeida C.A."/>
            <person name="Ferrarezi J.A."/>
            <person name="Labate C.A."/>
        </authorList>
    </citation>
    <scope>NUCLEOTIDE SEQUENCE</scope>
    <source>
        <strain evidence="1">MF-1</strain>
    </source>
</reference>
<evidence type="ECO:0000313" key="1">
    <source>
        <dbReference type="EMBL" id="MBW0503954.1"/>
    </source>
</evidence>